<keyword evidence="4 6" id="KW-0472">Membrane</keyword>
<evidence type="ECO:0000256" key="3">
    <source>
        <dbReference type="ARBA" id="ARBA00023054"/>
    </source>
</evidence>
<dbReference type="EMBL" id="NNBW01000096">
    <property type="protein sequence ID" value="OYL27934.1"/>
    <property type="molecule type" value="Genomic_DNA"/>
</dbReference>
<feature type="coiled-coil region" evidence="6">
    <location>
        <begin position="278"/>
        <end position="310"/>
    </location>
</feature>
<keyword evidence="1 6" id="KW-0812">Transmembrane</keyword>
<feature type="topological domain" description="Cytoplasmic" evidence="6">
    <location>
        <begin position="37"/>
        <end position="584"/>
    </location>
</feature>
<keyword evidence="6" id="KW-1003">Cell membrane</keyword>
<keyword evidence="6" id="KW-0131">Cell cycle</keyword>
<keyword evidence="2 6" id="KW-1133">Transmembrane helix</keyword>
<dbReference type="Proteomes" id="UP000214939">
    <property type="component" value="Unassembled WGS sequence"/>
</dbReference>
<evidence type="ECO:0000256" key="1">
    <source>
        <dbReference type="ARBA" id="ARBA00022692"/>
    </source>
</evidence>
<dbReference type="InterPro" id="IPR010379">
    <property type="entry name" value="EzrA"/>
</dbReference>
<evidence type="ECO:0000256" key="5">
    <source>
        <dbReference type="ARBA" id="ARBA00023210"/>
    </source>
</evidence>
<feature type="transmembrane region" description="Helical" evidence="7">
    <location>
        <begin position="15"/>
        <end position="36"/>
    </location>
</feature>
<organism evidence="8 9">
    <name type="scientific">Streptococcus pneumoniae</name>
    <dbReference type="NCBI Taxonomy" id="1313"/>
    <lineage>
        <taxon>Bacteria</taxon>
        <taxon>Bacillati</taxon>
        <taxon>Bacillota</taxon>
        <taxon>Bacilli</taxon>
        <taxon>Lactobacillales</taxon>
        <taxon>Streptococcaceae</taxon>
        <taxon>Streptococcus</taxon>
    </lineage>
</organism>
<feature type="coiled-coil region" evidence="6">
    <location>
        <begin position="120"/>
        <end position="200"/>
    </location>
</feature>
<dbReference type="GO" id="GO:0005886">
    <property type="term" value="C:plasma membrane"/>
    <property type="evidence" value="ECO:0007669"/>
    <property type="project" value="UniProtKB-SubCell"/>
</dbReference>
<dbReference type="NCBIfam" id="NF003410">
    <property type="entry name" value="PRK04778.1-4"/>
    <property type="match status" value="1"/>
</dbReference>
<comment type="caution">
    <text evidence="8">The sequence shown here is derived from an EMBL/GenBank/DDBJ whole genome shotgun (WGS) entry which is preliminary data.</text>
</comment>
<sequence length="584" mass="67709">MFQVKKEFDMSNGQLIYLMVAIAVILVLAYVVAIFLRKRNEGRLEVLEERKEELYNLPVNDEVEAVKNMHLIGQSQVAFREWNQKWVDLSLNSFADIENNLFEAEGYNHSFRFLKASHQIDQIESQITLIEEDIAAIRNALADLEKQESKNSGRVLHALDLFEELQHRVAENSEQYGQALDEIEKQLENIQSEFSQFVTLNSSGDPVEAAVILDNTENHILALSHIVDRVPALVTTLSTELPDQLQDLEAGYRKLIDANYHFVETDIEARFNLLYEAFKKNQENIRQLELDNAEYENGQAQEEINALYDIFTREIAAQKVVENLLATLPTYLQHMKENNTLLGEDIARLNKTYLLPETATSHVRRIQTELESFEAAIVEVTSNQEEPTQAYSVLEENLEDLQTQLKDIEDEQISVSERLTQIEKDDINARQKANVYVNRLHTIKRYMEKRNLPGIPQTFLKLFFTASNNTEDLMVELEQKMINIESVTRVLEIATNDMEALETETYNIVQYATLTEQLLQYSNRYRSFDERIQEAFNEALDIFEKEFDYHASFDKISQALEVAEPGVTNRFVTSYEKTRETIRF</sequence>
<comment type="function">
    <text evidence="6">Negative regulator of FtsZ ring formation; modulates the frequency and position of FtsZ ring formation. Inhibits FtsZ ring formation at polar sites. Interacts either with FtsZ or with one of its binding partners to promote depolymerization.</text>
</comment>
<feature type="topological domain" description="Extracellular" evidence="6">
    <location>
        <begin position="1"/>
        <end position="17"/>
    </location>
</feature>
<evidence type="ECO:0000256" key="2">
    <source>
        <dbReference type="ARBA" id="ARBA00022989"/>
    </source>
</evidence>
<dbReference type="GO" id="GO:0005940">
    <property type="term" value="C:septin ring"/>
    <property type="evidence" value="ECO:0007669"/>
    <property type="project" value="InterPro"/>
</dbReference>
<keyword evidence="6" id="KW-0132">Cell division</keyword>
<dbReference type="GO" id="GO:0000921">
    <property type="term" value="P:septin ring assembly"/>
    <property type="evidence" value="ECO:0007669"/>
    <property type="project" value="InterPro"/>
</dbReference>
<evidence type="ECO:0000256" key="7">
    <source>
        <dbReference type="SAM" id="Phobius"/>
    </source>
</evidence>
<evidence type="ECO:0000256" key="4">
    <source>
        <dbReference type="ARBA" id="ARBA00023136"/>
    </source>
</evidence>
<dbReference type="AlphaFoldDB" id="A0AA44MXD0"/>
<dbReference type="Pfam" id="PF06160">
    <property type="entry name" value="EzrA"/>
    <property type="match status" value="1"/>
</dbReference>
<protein>
    <recommendedName>
        <fullName evidence="6">Septation ring formation regulator EzrA</fullName>
    </recommendedName>
</protein>
<keyword evidence="3 6" id="KW-0175">Coiled coil</keyword>
<accession>A0AA44MXD0</accession>
<dbReference type="HAMAP" id="MF_00728">
    <property type="entry name" value="EzrA"/>
    <property type="match status" value="1"/>
</dbReference>
<reference evidence="8 9" key="1">
    <citation type="submission" date="2017-07" db="EMBL/GenBank/DDBJ databases">
        <title>Invasive disease caused simultaneously by more than one serotype of Streptococcus pneumoniae, South Africa.</title>
        <authorList>
            <person name="Ndlangisa K."/>
            <person name="Du Plessis M."/>
            <person name="Von Gottberg A."/>
        </authorList>
    </citation>
    <scope>NUCLEOTIDE SEQUENCE [LARGE SCALE GENOMIC DNA]</scope>
    <source>
        <strain evidence="8 9">8227-15B</strain>
    </source>
</reference>
<dbReference type="GO" id="GO:0000917">
    <property type="term" value="P:division septum assembly"/>
    <property type="evidence" value="ECO:0007669"/>
    <property type="project" value="UniProtKB-KW"/>
</dbReference>
<feature type="coiled-coil region" evidence="6">
    <location>
        <begin position="363"/>
        <end position="425"/>
    </location>
</feature>
<keyword evidence="5 6" id="KW-0717">Septation</keyword>
<name>A0AA44MXD0_STREE</name>
<evidence type="ECO:0000256" key="6">
    <source>
        <dbReference type="HAMAP-Rule" id="MF_00728"/>
    </source>
</evidence>
<gene>
    <name evidence="6" type="primary">ezrA</name>
    <name evidence="8" type="ORF">A5N45_07165</name>
</gene>
<evidence type="ECO:0000313" key="8">
    <source>
        <dbReference type="EMBL" id="OYL27934.1"/>
    </source>
</evidence>
<proteinExistence type="inferred from homology"/>
<evidence type="ECO:0000313" key="9">
    <source>
        <dbReference type="Proteomes" id="UP000214939"/>
    </source>
</evidence>
<comment type="subcellular location">
    <subcellularLocation>
        <location evidence="6">Cell membrane</location>
        <topology evidence="6">Single-pass membrane protein</topology>
    </subcellularLocation>
    <text evidence="6">Colocalized with FtsZ to the nascent septal site.</text>
</comment>
<comment type="similarity">
    <text evidence="6">Belongs to the EzrA family.</text>
</comment>